<dbReference type="EMBL" id="FOFJ01000090">
    <property type="protein sequence ID" value="SER78212.1"/>
    <property type="molecule type" value="Genomic_DNA"/>
</dbReference>
<organism evidence="1 2">
    <name type="scientific">Azotobacter beijerinckii</name>
    <dbReference type="NCBI Taxonomy" id="170623"/>
    <lineage>
        <taxon>Bacteria</taxon>
        <taxon>Pseudomonadati</taxon>
        <taxon>Pseudomonadota</taxon>
        <taxon>Gammaproteobacteria</taxon>
        <taxon>Pseudomonadales</taxon>
        <taxon>Pseudomonadaceae</taxon>
        <taxon>Azotobacter</taxon>
    </lineage>
</organism>
<gene>
    <name evidence="1" type="ORF">SAMN04244573_04304</name>
</gene>
<reference evidence="1 2" key="1">
    <citation type="submission" date="2016-10" db="EMBL/GenBank/DDBJ databases">
        <authorList>
            <person name="de Groot N.N."/>
        </authorList>
    </citation>
    <scope>NUCLEOTIDE SEQUENCE [LARGE SCALE GENOMIC DNA]</scope>
    <source>
        <strain evidence="1 2">DSM 378</strain>
    </source>
</reference>
<evidence type="ECO:0000313" key="1">
    <source>
        <dbReference type="EMBL" id="SER78212.1"/>
    </source>
</evidence>
<dbReference type="AlphaFoldDB" id="A0A1H9RZK4"/>
<protein>
    <submittedName>
        <fullName evidence="1">Uncharacterized protein</fullName>
    </submittedName>
</protein>
<name>A0A1H9RZK4_9GAMM</name>
<proteinExistence type="predicted"/>
<feature type="non-terminal residue" evidence="1">
    <location>
        <position position="1"/>
    </location>
</feature>
<evidence type="ECO:0000313" key="2">
    <source>
        <dbReference type="Proteomes" id="UP000199267"/>
    </source>
</evidence>
<sequence>TTFVCALRSEGLVAPLVLDGPVNGRAFRAWIEQALAPTLGAGDSW</sequence>
<accession>A0A1H9RZK4</accession>
<dbReference type="Proteomes" id="UP000199267">
    <property type="component" value="Unassembled WGS sequence"/>
</dbReference>